<accession>A0AB40D1I8</accession>
<organism evidence="2 3">
    <name type="scientific">Dioscorea cayennensis subsp. rotundata</name>
    <name type="common">White Guinea yam</name>
    <name type="synonym">Dioscorea rotundata</name>
    <dbReference type="NCBI Taxonomy" id="55577"/>
    <lineage>
        <taxon>Eukaryota</taxon>
        <taxon>Viridiplantae</taxon>
        <taxon>Streptophyta</taxon>
        <taxon>Embryophyta</taxon>
        <taxon>Tracheophyta</taxon>
        <taxon>Spermatophyta</taxon>
        <taxon>Magnoliopsida</taxon>
        <taxon>Liliopsida</taxon>
        <taxon>Dioscoreales</taxon>
        <taxon>Dioscoreaceae</taxon>
        <taxon>Dioscorea</taxon>
    </lineage>
</organism>
<sequence>MAYRHEVRRDVIRDVTKYLPLQDYIRFGAIHPSWSAVAKARYRLPGIPLLIANDDNPRGNPRLFNVFSQKSYPLDLPDGYHCCGSSRGWLLIMDLSLKMCLWNPFSKTQIELPTFLSSESECRRYESLVRDTKQADDPTDVILRERLVARVVLSADPERCSDFVIMVIGFCASELKFWRLGDSSWTHIPNVWFLDVIWYNGAFHGLSTQKEVFMVCLTPKLELKKVAYYRNPFPCNVRYLVDCMGDLLIVERNTNQTYTMHTYTSSFLVYKLDKKRMVFKKVKSIGDHALFLGRNPTIAIPANKFPGCLSDSIYFTDNDPFIYRIYRYEDIGLYNMKNKIFEIFPPKHICITSRYQPLWLEACLQ</sequence>
<dbReference type="Proteomes" id="UP001515500">
    <property type="component" value="Chromosome 19"/>
</dbReference>
<dbReference type="InterPro" id="IPR050942">
    <property type="entry name" value="F-box_BR-signaling"/>
</dbReference>
<protein>
    <submittedName>
        <fullName evidence="3">F-box protein At2g26160-like</fullName>
    </submittedName>
</protein>
<dbReference type="InterPro" id="IPR005174">
    <property type="entry name" value="KIB1-4_b-propeller"/>
</dbReference>
<evidence type="ECO:0000313" key="3">
    <source>
        <dbReference type="RefSeq" id="XP_039146246.1"/>
    </source>
</evidence>
<feature type="domain" description="KIB1-4 beta-propeller" evidence="1">
    <location>
        <begin position="64"/>
        <end position="335"/>
    </location>
</feature>
<evidence type="ECO:0000259" key="1">
    <source>
        <dbReference type="Pfam" id="PF03478"/>
    </source>
</evidence>
<name>A0AB40D1I8_DIOCR</name>
<gene>
    <name evidence="3" type="primary">LOC120283607</name>
</gene>
<dbReference type="RefSeq" id="XP_039146246.1">
    <property type="nucleotide sequence ID" value="XM_039290312.1"/>
</dbReference>
<dbReference type="PANTHER" id="PTHR44259">
    <property type="entry name" value="OS07G0183000 PROTEIN-RELATED"/>
    <property type="match status" value="1"/>
</dbReference>
<keyword evidence="2" id="KW-1185">Reference proteome</keyword>
<dbReference type="Pfam" id="PF03478">
    <property type="entry name" value="Beta-prop_KIB1-4"/>
    <property type="match status" value="1"/>
</dbReference>
<proteinExistence type="predicted"/>
<dbReference type="GeneID" id="120283607"/>
<dbReference type="PANTHER" id="PTHR44259:SF107">
    <property type="entry name" value="F-BOX PROTEIN SKIP23-LIKE"/>
    <property type="match status" value="1"/>
</dbReference>
<evidence type="ECO:0000313" key="2">
    <source>
        <dbReference type="Proteomes" id="UP001515500"/>
    </source>
</evidence>
<dbReference type="AlphaFoldDB" id="A0AB40D1I8"/>
<reference evidence="3" key="1">
    <citation type="submission" date="2025-08" db="UniProtKB">
        <authorList>
            <consortium name="RefSeq"/>
        </authorList>
    </citation>
    <scope>IDENTIFICATION</scope>
</reference>